<dbReference type="RefSeq" id="WP_256611098.1">
    <property type="nucleotide sequence ID" value="NZ_JANIBM010000012.1"/>
</dbReference>
<evidence type="ECO:0000259" key="4">
    <source>
        <dbReference type="PROSITE" id="PS50112"/>
    </source>
</evidence>
<proteinExistence type="predicted"/>
<dbReference type="SUPFAM" id="SSF141868">
    <property type="entry name" value="EAL domain-like"/>
    <property type="match status" value="1"/>
</dbReference>
<dbReference type="Pfam" id="PF00990">
    <property type="entry name" value="GGDEF"/>
    <property type="match status" value="1"/>
</dbReference>
<dbReference type="InterPro" id="IPR001633">
    <property type="entry name" value="EAL_dom"/>
</dbReference>
<dbReference type="SMART" id="SM00091">
    <property type="entry name" value="PAS"/>
    <property type="match status" value="2"/>
</dbReference>
<dbReference type="InterPro" id="IPR035919">
    <property type="entry name" value="EAL_sf"/>
</dbReference>
<dbReference type="InterPro" id="IPR035965">
    <property type="entry name" value="PAS-like_dom_sf"/>
</dbReference>
<dbReference type="CDD" id="cd01949">
    <property type="entry name" value="GGDEF"/>
    <property type="match status" value="1"/>
</dbReference>
<dbReference type="PANTHER" id="PTHR44757:SF2">
    <property type="entry name" value="BIOFILM ARCHITECTURE MAINTENANCE PROTEIN MBAA"/>
    <property type="match status" value="1"/>
</dbReference>
<sequence length="843" mass="94745">MKILCVEDNDDSRYLLEALLGAQHHQVLSVADGEAAWQLLQEQAVDLIISDIMMPKLDGFDLCYRVKREAGLAATPFVFYSASYTQPGDIRFALRLGADRFLIKPVPPEQLLAELDAICAKTKERGAASQQLGEHEFLIGHAERMGQKLSSIHQRLDRANARLEQTRQELSEARRLLGLLVDHSSDAVLVVDTTGRFLSSNASLQKLLNRHVLPTALVDILPAAHCQELLGLVASETQSPCDFHEVLAIGEARVFVTALPVSYQGEAALLLLLRNLRGYAEFATRHLLDQHVLKNLTEGVMITNADNKIISVNPAFTRITGYSEYEVLGKNPRFLKSGSQDLAFYRRMWSTLLTEDQWQGEIWNRRKNAELYPEWLFISAVRDDAGAIQFYVGIFNDISEHEEARRHIEHLAHHDPLTDTPNRTLLRYRLSDALVHACRDQRNVALLFLDVDRFKSINDSLGHHVGDEVIKIVSQRLKTSVRQADTVGRQGGDEFVLVLAELNSREVVNRIADKIMRAIAQPCLIDGREVHVTCSIGIAVYPQDGEDETALIKNADAALYKAKAEGRNNYQFYSADLNRASEQRLELETALRHAVERDQLRLVYQPQYRLADGRLVGCEVLARWRHPELGEVPPGEFIPLAEETGQINAIGEWILRRACEQAGAWRQAGLPELTFAVNLSAIQFRRPTLTSEVGEILDQTGLPASQLELELTEGILMREAHNTLETLRLFKGMGIELSIDDFGTGYSNLAYLNRFSVDKLKIDQSFVRGLPNNPNDLAIVQAIIQMAHSLGLTVIAEGVETADQRDVLIENGCDQAQGYWFAKPLEVDEFERLWQSRPDCYGR</sequence>
<dbReference type="PROSITE" id="PS50113">
    <property type="entry name" value="PAC"/>
    <property type="match status" value="1"/>
</dbReference>
<dbReference type="SMART" id="SM00448">
    <property type="entry name" value="REC"/>
    <property type="match status" value="1"/>
</dbReference>
<feature type="domain" description="Response regulatory" evidence="3">
    <location>
        <begin position="2"/>
        <end position="119"/>
    </location>
</feature>
<dbReference type="InterPro" id="IPR001610">
    <property type="entry name" value="PAC"/>
</dbReference>
<dbReference type="SMART" id="SM00267">
    <property type="entry name" value="GGDEF"/>
    <property type="match status" value="1"/>
</dbReference>
<dbReference type="SUPFAM" id="SSF52172">
    <property type="entry name" value="CheY-like"/>
    <property type="match status" value="1"/>
</dbReference>
<dbReference type="Pfam" id="PF00072">
    <property type="entry name" value="Response_reg"/>
    <property type="match status" value="1"/>
</dbReference>
<dbReference type="EMBL" id="JANIBM010000012">
    <property type="protein sequence ID" value="MCQ8181811.1"/>
    <property type="molecule type" value="Genomic_DNA"/>
</dbReference>
<evidence type="ECO:0000259" key="7">
    <source>
        <dbReference type="PROSITE" id="PS50887"/>
    </source>
</evidence>
<dbReference type="InterPro" id="IPR043128">
    <property type="entry name" value="Rev_trsase/Diguanyl_cyclase"/>
</dbReference>
<dbReference type="NCBIfam" id="TIGR00254">
    <property type="entry name" value="GGDEF"/>
    <property type="match status" value="1"/>
</dbReference>
<evidence type="ECO:0000256" key="2">
    <source>
        <dbReference type="SAM" id="Coils"/>
    </source>
</evidence>
<dbReference type="Pfam" id="PF13426">
    <property type="entry name" value="PAS_9"/>
    <property type="match status" value="1"/>
</dbReference>
<accession>A0ABT1UIG9</accession>
<dbReference type="CDD" id="cd00130">
    <property type="entry name" value="PAS"/>
    <property type="match status" value="1"/>
</dbReference>
<dbReference type="InterPro" id="IPR001789">
    <property type="entry name" value="Sig_transdc_resp-reg_receiver"/>
</dbReference>
<dbReference type="Gene3D" id="3.20.20.450">
    <property type="entry name" value="EAL domain"/>
    <property type="match status" value="1"/>
</dbReference>
<feature type="coiled-coil region" evidence="2">
    <location>
        <begin position="149"/>
        <end position="176"/>
    </location>
</feature>
<feature type="domain" description="EAL" evidence="6">
    <location>
        <begin position="584"/>
        <end position="838"/>
    </location>
</feature>
<dbReference type="Gene3D" id="3.40.50.2300">
    <property type="match status" value="1"/>
</dbReference>
<dbReference type="InterPro" id="IPR011006">
    <property type="entry name" value="CheY-like_superfamily"/>
</dbReference>
<evidence type="ECO:0000313" key="9">
    <source>
        <dbReference type="Proteomes" id="UP001524569"/>
    </source>
</evidence>
<dbReference type="Proteomes" id="UP001524569">
    <property type="component" value="Unassembled WGS sequence"/>
</dbReference>
<evidence type="ECO:0000313" key="8">
    <source>
        <dbReference type="EMBL" id="MCQ8181811.1"/>
    </source>
</evidence>
<dbReference type="Gene3D" id="3.30.450.20">
    <property type="entry name" value="PAS domain"/>
    <property type="match status" value="1"/>
</dbReference>
<dbReference type="SMART" id="SM00086">
    <property type="entry name" value="PAC"/>
    <property type="match status" value="1"/>
</dbReference>
<dbReference type="PANTHER" id="PTHR44757">
    <property type="entry name" value="DIGUANYLATE CYCLASE DGCP"/>
    <property type="match status" value="1"/>
</dbReference>
<evidence type="ECO:0000256" key="1">
    <source>
        <dbReference type="PROSITE-ProRule" id="PRU00169"/>
    </source>
</evidence>
<protein>
    <submittedName>
        <fullName evidence="8">EAL domain-containing protein</fullName>
    </submittedName>
</protein>
<feature type="domain" description="GGDEF" evidence="7">
    <location>
        <begin position="442"/>
        <end position="575"/>
    </location>
</feature>
<dbReference type="InterPro" id="IPR052155">
    <property type="entry name" value="Biofilm_reg_signaling"/>
</dbReference>
<reference evidence="8 9" key="1">
    <citation type="submission" date="2022-07" db="EMBL/GenBank/DDBJ databases">
        <title>Methylomonas rivi sp. nov., Methylomonas rosea sp. nov., Methylomonas aureus sp. nov. and Methylomonas subterranea sp. nov., four novel methanotrophs isolated from a freshwater creek and the deep terrestrial subsurface.</title>
        <authorList>
            <person name="Abin C."/>
            <person name="Sankaranarayanan K."/>
            <person name="Garner C."/>
            <person name="Sindelar R."/>
            <person name="Kotary K."/>
            <person name="Garner R."/>
            <person name="Barclay S."/>
            <person name="Lawson P."/>
            <person name="Krumholz L."/>
        </authorList>
    </citation>
    <scope>NUCLEOTIDE SEQUENCE [LARGE SCALE GENOMIC DNA]</scope>
    <source>
        <strain evidence="8 9">SURF-1</strain>
    </source>
</reference>
<dbReference type="PROSITE" id="PS50110">
    <property type="entry name" value="RESPONSE_REGULATORY"/>
    <property type="match status" value="1"/>
</dbReference>
<feature type="domain" description="PAS" evidence="4">
    <location>
        <begin position="291"/>
        <end position="331"/>
    </location>
</feature>
<dbReference type="Gene3D" id="3.30.70.270">
    <property type="match status" value="1"/>
</dbReference>
<feature type="domain" description="PAC" evidence="5">
    <location>
        <begin position="358"/>
        <end position="410"/>
    </location>
</feature>
<dbReference type="InterPro" id="IPR000160">
    <property type="entry name" value="GGDEF_dom"/>
</dbReference>
<dbReference type="PROSITE" id="PS50883">
    <property type="entry name" value="EAL"/>
    <property type="match status" value="1"/>
</dbReference>
<evidence type="ECO:0000259" key="6">
    <source>
        <dbReference type="PROSITE" id="PS50883"/>
    </source>
</evidence>
<dbReference type="SUPFAM" id="SSF55785">
    <property type="entry name" value="PYP-like sensor domain (PAS domain)"/>
    <property type="match status" value="2"/>
</dbReference>
<dbReference type="PROSITE" id="PS50887">
    <property type="entry name" value="GGDEF"/>
    <property type="match status" value="1"/>
</dbReference>
<dbReference type="NCBIfam" id="TIGR00229">
    <property type="entry name" value="sensory_box"/>
    <property type="match status" value="1"/>
</dbReference>
<dbReference type="SMART" id="SM00052">
    <property type="entry name" value="EAL"/>
    <property type="match status" value="1"/>
</dbReference>
<name>A0ABT1UIG9_9GAMM</name>
<keyword evidence="2" id="KW-0175">Coiled coil</keyword>
<keyword evidence="1" id="KW-0597">Phosphoprotein</keyword>
<dbReference type="SUPFAM" id="SSF55073">
    <property type="entry name" value="Nucleotide cyclase"/>
    <property type="match status" value="1"/>
</dbReference>
<dbReference type="PROSITE" id="PS50112">
    <property type="entry name" value="PAS"/>
    <property type="match status" value="1"/>
</dbReference>
<dbReference type="InterPro" id="IPR000700">
    <property type="entry name" value="PAS-assoc_C"/>
</dbReference>
<comment type="caution">
    <text evidence="8">The sequence shown here is derived from an EMBL/GenBank/DDBJ whole genome shotgun (WGS) entry which is preliminary data.</text>
</comment>
<dbReference type="Pfam" id="PF00563">
    <property type="entry name" value="EAL"/>
    <property type="match status" value="1"/>
</dbReference>
<dbReference type="InterPro" id="IPR029787">
    <property type="entry name" value="Nucleotide_cyclase"/>
</dbReference>
<evidence type="ECO:0000259" key="3">
    <source>
        <dbReference type="PROSITE" id="PS50110"/>
    </source>
</evidence>
<evidence type="ECO:0000259" key="5">
    <source>
        <dbReference type="PROSITE" id="PS50113"/>
    </source>
</evidence>
<dbReference type="CDD" id="cd01948">
    <property type="entry name" value="EAL"/>
    <property type="match status" value="1"/>
</dbReference>
<organism evidence="8 9">
    <name type="scientific">Methylomonas aurea</name>
    <dbReference type="NCBI Taxonomy" id="2952224"/>
    <lineage>
        <taxon>Bacteria</taxon>
        <taxon>Pseudomonadati</taxon>
        <taxon>Pseudomonadota</taxon>
        <taxon>Gammaproteobacteria</taxon>
        <taxon>Methylococcales</taxon>
        <taxon>Methylococcaceae</taxon>
        <taxon>Methylomonas</taxon>
    </lineage>
</organism>
<keyword evidence="9" id="KW-1185">Reference proteome</keyword>
<feature type="modified residue" description="4-aspartylphosphate" evidence="1">
    <location>
        <position position="51"/>
    </location>
</feature>
<dbReference type="InterPro" id="IPR000014">
    <property type="entry name" value="PAS"/>
</dbReference>
<gene>
    <name evidence="8" type="ORF">NP603_11890</name>
</gene>